<dbReference type="Gene3D" id="2.50.20.10">
    <property type="entry name" value="Lipoprotein localisation LolA/LolB/LppX"/>
    <property type="match status" value="1"/>
</dbReference>
<keyword evidence="1" id="KW-0732">Signal</keyword>
<evidence type="ECO:0000313" key="3">
    <source>
        <dbReference type="Proteomes" id="UP001205560"/>
    </source>
</evidence>
<proteinExistence type="predicted"/>
<reference evidence="2 3" key="1">
    <citation type="submission" date="2022-08" db="EMBL/GenBank/DDBJ databases">
        <title>Reclassification of Massilia species as members of the genera Telluria, Duganella, Pseudoduganella, Mokoshia gen. nov. and Zemynaea gen. nov. using orthogonal and non-orthogonal genome-based approaches.</title>
        <authorList>
            <person name="Bowman J.P."/>
        </authorList>
    </citation>
    <scope>NUCLEOTIDE SEQUENCE [LARGE SCALE GENOMIC DNA]</scope>
    <source>
        <strain evidence="2 3">LMG 28164</strain>
    </source>
</reference>
<name>A0ABT2ADV2_9BURK</name>
<feature type="chain" id="PRO_5045287742" evidence="1">
    <location>
        <begin position="24"/>
        <end position="449"/>
    </location>
</feature>
<dbReference type="Proteomes" id="UP001205560">
    <property type="component" value="Unassembled WGS sequence"/>
</dbReference>
<keyword evidence="3" id="KW-1185">Reference proteome</keyword>
<dbReference type="InterPro" id="IPR010752">
    <property type="entry name" value="DUF1329"/>
</dbReference>
<accession>A0ABT2ADV2</accession>
<evidence type="ECO:0000256" key="1">
    <source>
        <dbReference type="SAM" id="SignalP"/>
    </source>
</evidence>
<dbReference type="EMBL" id="JANUGX010000042">
    <property type="protein sequence ID" value="MCS0592389.1"/>
    <property type="molecule type" value="Genomic_DNA"/>
</dbReference>
<feature type="signal peptide" evidence="1">
    <location>
        <begin position="1"/>
        <end position="23"/>
    </location>
</feature>
<organism evidence="2 3">
    <name type="scientific">Massilia norwichensis</name>
    <dbReference type="NCBI Taxonomy" id="1442366"/>
    <lineage>
        <taxon>Bacteria</taxon>
        <taxon>Pseudomonadati</taxon>
        <taxon>Pseudomonadota</taxon>
        <taxon>Betaproteobacteria</taxon>
        <taxon>Burkholderiales</taxon>
        <taxon>Oxalobacteraceae</taxon>
        <taxon>Telluria group</taxon>
        <taxon>Massilia</taxon>
    </lineage>
</organism>
<comment type="caution">
    <text evidence="2">The sequence shown here is derived from an EMBL/GenBank/DDBJ whole genome shotgun (WGS) entry which is preliminary data.</text>
</comment>
<dbReference type="Pfam" id="PF07044">
    <property type="entry name" value="DUF1329"/>
    <property type="match status" value="1"/>
</dbReference>
<gene>
    <name evidence="2" type="ORF">NX782_24715</name>
</gene>
<dbReference type="RefSeq" id="WP_258848156.1">
    <property type="nucleotide sequence ID" value="NZ_JANUGX010000042.1"/>
</dbReference>
<protein>
    <submittedName>
        <fullName evidence="2">DUF1329 domain-containing protein</fullName>
    </submittedName>
</protein>
<sequence>MNIKRAIVAAGIGLAGIHGMAAAAVGAEEAAKLGKTLTPLGAEKAGNKDGSIPAWDGGLTKAPAGFKAGGRRDQDPYAGEKPLYSITARNMEQYADKLSDGAKAMLKKHASYRIDVYPTHRSAAAPQWVYENTRKNAGAAKLNERQIPVGAYGGIPFPIPKDGAEAMWNHLLSWRGENWQFDNRAYLVTAAGKPVMTVDGIADQSMPYYFKDGTPESANGNYWNLRLVNAGPPIRAGEAILGRLNLDSERDLGYAYLAGQRRTRKLPNACCDTPTPATAGVMSFDEVSVFAGRLDRFDWKLVGKKEMLIPYNTNRSLGGKDMDLINAKHLNPDMVRWELHRVWVVEANVKPGVRHVAPKGRYYLDEDTWMAVLGDRWDAKGQLWKTMWQLPVTMPDLPATTGVTFGFYDLLSDTWFANQVLNEKASQYKLMPRYPDATFSPDSLSSGAR</sequence>
<evidence type="ECO:0000313" key="2">
    <source>
        <dbReference type="EMBL" id="MCS0592389.1"/>
    </source>
</evidence>